<dbReference type="AlphaFoldDB" id="A0A0F9WVR3"/>
<keyword evidence="1" id="KW-1133">Transmembrane helix</keyword>
<organism evidence="2">
    <name type="scientific">marine sediment metagenome</name>
    <dbReference type="NCBI Taxonomy" id="412755"/>
    <lineage>
        <taxon>unclassified sequences</taxon>
        <taxon>metagenomes</taxon>
        <taxon>ecological metagenomes</taxon>
    </lineage>
</organism>
<dbReference type="EMBL" id="LAZR01000191">
    <property type="protein sequence ID" value="KKN83033.1"/>
    <property type="molecule type" value="Genomic_DNA"/>
</dbReference>
<protein>
    <submittedName>
        <fullName evidence="2">Uncharacterized protein</fullName>
    </submittedName>
</protein>
<accession>A0A0F9WVR3</accession>
<reference evidence="2" key="1">
    <citation type="journal article" date="2015" name="Nature">
        <title>Complex archaea that bridge the gap between prokaryotes and eukaryotes.</title>
        <authorList>
            <person name="Spang A."/>
            <person name="Saw J.H."/>
            <person name="Jorgensen S.L."/>
            <person name="Zaremba-Niedzwiedzka K."/>
            <person name="Martijn J."/>
            <person name="Lind A.E."/>
            <person name="van Eijk R."/>
            <person name="Schleper C."/>
            <person name="Guy L."/>
            <person name="Ettema T.J."/>
        </authorList>
    </citation>
    <scope>NUCLEOTIDE SEQUENCE</scope>
</reference>
<keyword evidence="1" id="KW-0472">Membrane</keyword>
<name>A0A0F9WVR3_9ZZZZ</name>
<sequence>MVSYNFYLAGVPLVALILGFLIGLITPVIRGEFHLGKIYKTDYPGTIIWAVVFSTLFLSWMNWQYAGDFLMTFENILIDFWPAMIVAPIIGVLVGRGTKFWHILN</sequence>
<evidence type="ECO:0000313" key="2">
    <source>
        <dbReference type="EMBL" id="KKN83033.1"/>
    </source>
</evidence>
<feature type="transmembrane region" description="Helical" evidence="1">
    <location>
        <begin position="80"/>
        <end position="98"/>
    </location>
</feature>
<comment type="caution">
    <text evidence="2">The sequence shown here is derived from an EMBL/GenBank/DDBJ whole genome shotgun (WGS) entry which is preliminary data.</text>
</comment>
<gene>
    <name evidence="2" type="ORF">LCGC14_0302990</name>
</gene>
<proteinExistence type="predicted"/>
<keyword evidence="1" id="KW-0812">Transmembrane</keyword>
<evidence type="ECO:0000256" key="1">
    <source>
        <dbReference type="SAM" id="Phobius"/>
    </source>
</evidence>
<feature type="transmembrane region" description="Helical" evidence="1">
    <location>
        <begin position="41"/>
        <end position="60"/>
    </location>
</feature>
<feature type="transmembrane region" description="Helical" evidence="1">
    <location>
        <begin position="6"/>
        <end position="29"/>
    </location>
</feature>